<reference evidence="1" key="1">
    <citation type="journal article" date="2023" name="G3 (Bethesda)">
        <title>A reference genome for the long-term kleptoplast-retaining sea slug Elysia crispata morphotype clarki.</title>
        <authorList>
            <person name="Eastman K.E."/>
            <person name="Pendleton A.L."/>
            <person name="Shaikh M.A."/>
            <person name="Suttiyut T."/>
            <person name="Ogas R."/>
            <person name="Tomko P."/>
            <person name="Gavelis G."/>
            <person name="Widhalm J.R."/>
            <person name="Wisecaver J.H."/>
        </authorList>
    </citation>
    <scope>NUCLEOTIDE SEQUENCE</scope>
    <source>
        <strain evidence="1">ECLA1</strain>
    </source>
</reference>
<name>A0AAE1E9W6_9GAST</name>
<comment type="caution">
    <text evidence="1">The sequence shown here is derived from an EMBL/GenBank/DDBJ whole genome shotgun (WGS) entry which is preliminary data.</text>
</comment>
<protein>
    <submittedName>
        <fullName evidence="1">Uncharacterized protein</fullName>
    </submittedName>
</protein>
<dbReference type="EMBL" id="JAWDGP010000543">
    <property type="protein sequence ID" value="KAK3799726.1"/>
    <property type="molecule type" value="Genomic_DNA"/>
</dbReference>
<evidence type="ECO:0000313" key="2">
    <source>
        <dbReference type="Proteomes" id="UP001283361"/>
    </source>
</evidence>
<gene>
    <name evidence="1" type="ORF">RRG08_017427</name>
</gene>
<dbReference type="AlphaFoldDB" id="A0AAE1E9W6"/>
<keyword evidence="2" id="KW-1185">Reference proteome</keyword>
<proteinExistence type="predicted"/>
<evidence type="ECO:0000313" key="1">
    <source>
        <dbReference type="EMBL" id="KAK3799726.1"/>
    </source>
</evidence>
<sequence length="197" mass="22087">MLLRPNLGYIYKVAENTGANKCKHMNNYVCMFSPKVSLLPRKARYSSSFSEKTEAPRIHQLKYRGSTQALLSPQPKTSRLNASAIFPQKPKHRDSSQALFSPTSQNIALGSSQALFSPQAKTQRLVASAIFPYKPKHSSRLVASAIFPHKPKHRLVASAIFPYKPKHSSRLVASAIFSTSQNTEARRKRYFPLQAKT</sequence>
<accession>A0AAE1E9W6</accession>
<dbReference type="Proteomes" id="UP001283361">
    <property type="component" value="Unassembled WGS sequence"/>
</dbReference>
<organism evidence="1 2">
    <name type="scientific">Elysia crispata</name>
    <name type="common">lettuce slug</name>
    <dbReference type="NCBI Taxonomy" id="231223"/>
    <lineage>
        <taxon>Eukaryota</taxon>
        <taxon>Metazoa</taxon>
        <taxon>Spiralia</taxon>
        <taxon>Lophotrochozoa</taxon>
        <taxon>Mollusca</taxon>
        <taxon>Gastropoda</taxon>
        <taxon>Heterobranchia</taxon>
        <taxon>Euthyneura</taxon>
        <taxon>Panpulmonata</taxon>
        <taxon>Sacoglossa</taxon>
        <taxon>Placobranchoidea</taxon>
        <taxon>Plakobranchidae</taxon>
        <taxon>Elysia</taxon>
    </lineage>
</organism>